<dbReference type="SUPFAM" id="SSF117281">
    <property type="entry name" value="Kelch motif"/>
    <property type="match status" value="1"/>
</dbReference>
<evidence type="ECO:0000256" key="3">
    <source>
        <dbReference type="SAM" id="MobiDB-lite"/>
    </source>
</evidence>
<dbReference type="Proteomes" id="UP000009168">
    <property type="component" value="Unassembled WGS sequence"/>
</dbReference>
<evidence type="ECO:0000256" key="2">
    <source>
        <dbReference type="ARBA" id="ARBA00022737"/>
    </source>
</evidence>
<organism evidence="4 5">
    <name type="scientific">Tetrahymena thermophila (strain SB210)</name>
    <dbReference type="NCBI Taxonomy" id="312017"/>
    <lineage>
        <taxon>Eukaryota</taxon>
        <taxon>Sar</taxon>
        <taxon>Alveolata</taxon>
        <taxon>Ciliophora</taxon>
        <taxon>Intramacronucleata</taxon>
        <taxon>Oligohymenophorea</taxon>
        <taxon>Hymenostomatida</taxon>
        <taxon>Tetrahymenina</taxon>
        <taxon>Tetrahymenidae</taxon>
        <taxon>Tetrahymena</taxon>
    </lineage>
</organism>
<dbReference type="PANTHER" id="PTHR46344:SF27">
    <property type="entry name" value="KELCH REPEAT SUPERFAMILY PROTEIN"/>
    <property type="match status" value="1"/>
</dbReference>
<dbReference type="InterPro" id="IPR006652">
    <property type="entry name" value="Kelch_1"/>
</dbReference>
<name>I7MHR2_TETTS</name>
<dbReference type="SMART" id="SM00612">
    <property type="entry name" value="Kelch"/>
    <property type="match status" value="1"/>
</dbReference>
<feature type="region of interest" description="Disordered" evidence="3">
    <location>
        <begin position="434"/>
        <end position="455"/>
    </location>
</feature>
<keyword evidence="2" id="KW-0677">Repeat</keyword>
<dbReference type="GeneID" id="7845148"/>
<dbReference type="AlphaFoldDB" id="I7MHR2"/>
<proteinExistence type="predicted"/>
<dbReference type="PANTHER" id="PTHR46344">
    <property type="entry name" value="OS02G0202900 PROTEIN"/>
    <property type="match status" value="1"/>
</dbReference>
<dbReference type="KEGG" id="tet:TTHERM_00372330"/>
<evidence type="ECO:0000256" key="1">
    <source>
        <dbReference type="ARBA" id="ARBA00022441"/>
    </source>
</evidence>
<protein>
    <submittedName>
        <fullName evidence="4">Kelch motif protein</fullName>
    </submittedName>
</protein>
<dbReference type="OrthoDB" id="283842at2759"/>
<sequence>MFQPSDKFYTNIQLNSVIYEAQGVVVHEVLDIEKRKKFVLIERSTSDENEYADLQKDICAFDKSESPYIIKIHKYTYDLVIPESKVSQNNGISVGGKQNIFQKSGNSVMGNSNLGLEIHSKKIYKLSFLTDYFTTNLKLWIEKKREEIDKHNSQFKINSLYSKGNIRKGLPQYEFCSLFHQMVEGINHVYQREIKRSMSSTLKEYVCKVDIMPENFVVNESVDLENKIKFIPMHFLSVYNKNYKKRYASLLDHQKNYIIKRRQTLELQNGYIQGFTSPKNSTKSTQNSAISSKSKTFSHILESDFASSTKSSSQIPSLTNVIQQAQAEDTETKYMRMLFDLGLRLGSLYIGADNFTEPNQPLSPFSRQVLVDICKQYKNVSKILVQMIDPSLINSSYTPSSSYHRPSMQKICKDLKKINDQEFQYDENNFSGHKISDDLMNEDETSDDDSKNLSPSKSNFRSLLQITKQNSINTNSVGSLSTIPLSNELIEQNNNKFIKQRSLNSQSLIKHRSSIKRRSTKLQEKYLSDLQLSPNRQTSCQIEIYDIEYAYEKKPKKYKGLAFVTPYTNILNIIHVNEKKNAYIEKVEMILPEKVVIPHEHSIIVAPGVGEFKIFILGGEDCIQMLQYDSNKDGKLVKKSNMIASIERRQFGICTIERDSQILVVSGIRDEQLTNQCEIYDLNSNCWTKISNVNVPVIGSSLCLFNKSSVYKFGGVDSNGKITKIIEKYDIYQDIWKCIQYDIDPHVTQNINFAKNMLSYQINHNQIIIFGGELNTHNSNYAQDGSKVYQHIRHPFYSLMPSNSPPPPQLNKKIFFCHIDKLGHHELFGIDQYGSIPDNAGYILPGQVCLSESDVIFFQKQLYRQDTGRLMGFSVEKQVKDIRGSDIRF</sequence>
<keyword evidence="1" id="KW-0880">Kelch repeat</keyword>
<gene>
    <name evidence="4" type="ORF">TTHERM_00372330</name>
</gene>
<dbReference type="RefSeq" id="XP_001009564.3">
    <property type="nucleotide sequence ID" value="XM_001009564.3"/>
</dbReference>
<dbReference type="InterPro" id="IPR015915">
    <property type="entry name" value="Kelch-typ_b-propeller"/>
</dbReference>
<evidence type="ECO:0000313" key="4">
    <source>
        <dbReference type="EMBL" id="EAR89319.3"/>
    </source>
</evidence>
<keyword evidence="5" id="KW-1185">Reference proteome</keyword>
<dbReference type="Gene3D" id="2.120.10.80">
    <property type="entry name" value="Kelch-type beta propeller"/>
    <property type="match status" value="1"/>
</dbReference>
<reference evidence="5" key="1">
    <citation type="journal article" date="2006" name="PLoS Biol.">
        <title>Macronuclear genome sequence of the ciliate Tetrahymena thermophila, a model eukaryote.</title>
        <authorList>
            <person name="Eisen J.A."/>
            <person name="Coyne R.S."/>
            <person name="Wu M."/>
            <person name="Wu D."/>
            <person name="Thiagarajan M."/>
            <person name="Wortman J.R."/>
            <person name="Badger J.H."/>
            <person name="Ren Q."/>
            <person name="Amedeo P."/>
            <person name="Jones K.M."/>
            <person name="Tallon L.J."/>
            <person name="Delcher A.L."/>
            <person name="Salzberg S.L."/>
            <person name="Silva J.C."/>
            <person name="Haas B.J."/>
            <person name="Majoros W.H."/>
            <person name="Farzad M."/>
            <person name="Carlton J.M."/>
            <person name="Smith R.K. Jr."/>
            <person name="Garg J."/>
            <person name="Pearlman R.E."/>
            <person name="Karrer K.M."/>
            <person name="Sun L."/>
            <person name="Manning G."/>
            <person name="Elde N.C."/>
            <person name="Turkewitz A.P."/>
            <person name="Asai D.J."/>
            <person name="Wilkes D.E."/>
            <person name="Wang Y."/>
            <person name="Cai H."/>
            <person name="Collins K."/>
            <person name="Stewart B.A."/>
            <person name="Lee S.R."/>
            <person name="Wilamowska K."/>
            <person name="Weinberg Z."/>
            <person name="Ruzzo W.L."/>
            <person name="Wloga D."/>
            <person name="Gaertig J."/>
            <person name="Frankel J."/>
            <person name="Tsao C.-C."/>
            <person name="Gorovsky M.A."/>
            <person name="Keeling P.J."/>
            <person name="Waller R.F."/>
            <person name="Patron N.J."/>
            <person name="Cherry J.M."/>
            <person name="Stover N.A."/>
            <person name="Krieger C.J."/>
            <person name="del Toro C."/>
            <person name="Ryder H.F."/>
            <person name="Williamson S.C."/>
            <person name="Barbeau R.A."/>
            <person name="Hamilton E.P."/>
            <person name="Orias E."/>
        </authorList>
    </citation>
    <scope>NUCLEOTIDE SEQUENCE [LARGE SCALE GENOMIC DNA]</scope>
    <source>
        <strain evidence="5">SB210</strain>
    </source>
</reference>
<dbReference type="InParanoid" id="I7MHR2"/>
<evidence type="ECO:0000313" key="5">
    <source>
        <dbReference type="Proteomes" id="UP000009168"/>
    </source>
</evidence>
<dbReference type="STRING" id="312017.I7MHR2"/>
<accession>I7MHR2</accession>
<dbReference type="EMBL" id="GG662821">
    <property type="protein sequence ID" value="EAR89319.3"/>
    <property type="molecule type" value="Genomic_DNA"/>
</dbReference>